<gene>
    <name evidence="8 9" type="primary">corA</name>
    <name evidence="9" type="ORF">ENS31_00110</name>
</gene>
<dbReference type="NCBIfam" id="TIGR00383">
    <property type="entry name" value="corA"/>
    <property type="match status" value="1"/>
</dbReference>
<comment type="similarity">
    <text evidence="2 8">Belongs to the CorA metal ion transporter (MIT) (TC 1.A.35) family.</text>
</comment>
<dbReference type="InterPro" id="IPR004488">
    <property type="entry name" value="Mg/Co-transport_prot_CorA"/>
</dbReference>
<feature type="transmembrane region" description="Helical" evidence="8">
    <location>
        <begin position="315"/>
        <end position="335"/>
    </location>
</feature>
<dbReference type="GO" id="GO:0000287">
    <property type="term" value="F:magnesium ion binding"/>
    <property type="evidence" value="ECO:0007669"/>
    <property type="project" value="TreeGrafter"/>
</dbReference>
<reference evidence="9" key="1">
    <citation type="journal article" date="2020" name="mSystems">
        <title>Genome- and Community-Level Interaction Insights into Carbon Utilization and Element Cycling Functions of Hydrothermarchaeota in Hydrothermal Sediment.</title>
        <authorList>
            <person name="Zhou Z."/>
            <person name="Liu Y."/>
            <person name="Xu W."/>
            <person name="Pan J."/>
            <person name="Luo Z.H."/>
            <person name="Li M."/>
        </authorList>
    </citation>
    <scope>NUCLEOTIDE SEQUENCE [LARGE SCALE GENOMIC DNA]</scope>
    <source>
        <strain evidence="9">SpSt-479</strain>
    </source>
</reference>
<comment type="function">
    <text evidence="8">Mediates influx of magnesium ions.</text>
</comment>
<proteinExistence type="inferred from homology"/>
<dbReference type="Pfam" id="PF01544">
    <property type="entry name" value="CorA"/>
    <property type="match status" value="1"/>
</dbReference>
<name>A0A7V3E643_9BACT</name>
<dbReference type="RefSeq" id="WP_304145598.1">
    <property type="nucleotide sequence ID" value="NZ_JAOAIE010000057.1"/>
</dbReference>
<dbReference type="GO" id="GO:0015095">
    <property type="term" value="F:magnesium ion transmembrane transporter activity"/>
    <property type="evidence" value="ECO:0007669"/>
    <property type="project" value="UniProtKB-UniRule"/>
</dbReference>
<dbReference type="PANTHER" id="PTHR46494:SF1">
    <property type="entry name" value="CORA FAMILY METAL ION TRANSPORTER (EUROFUNG)"/>
    <property type="match status" value="1"/>
</dbReference>
<evidence type="ECO:0000256" key="1">
    <source>
        <dbReference type="ARBA" id="ARBA00004651"/>
    </source>
</evidence>
<dbReference type="EMBL" id="DSUJ01000002">
    <property type="protein sequence ID" value="HFI89912.1"/>
    <property type="molecule type" value="Genomic_DNA"/>
</dbReference>
<evidence type="ECO:0000256" key="2">
    <source>
        <dbReference type="ARBA" id="ARBA00009765"/>
    </source>
</evidence>
<keyword evidence="4 8" id="KW-1003">Cell membrane</keyword>
<keyword evidence="8" id="KW-0406">Ion transport</keyword>
<dbReference type="SUPFAM" id="SSF143865">
    <property type="entry name" value="CorA soluble domain-like"/>
    <property type="match status" value="1"/>
</dbReference>
<protein>
    <recommendedName>
        <fullName evidence="8">Magnesium transport protein CorA</fullName>
    </recommendedName>
</protein>
<dbReference type="GO" id="GO:0050897">
    <property type="term" value="F:cobalt ion binding"/>
    <property type="evidence" value="ECO:0007669"/>
    <property type="project" value="TreeGrafter"/>
</dbReference>
<keyword evidence="5 8" id="KW-0812">Transmembrane</keyword>
<sequence>MLRKKAKKLRIQTKRKLRKLTELFDQEPKQIGLPPGTLVYTGEKEKEPVTILLLEYDQNSFIEKQIDNIDDILISKENEKVSWINVEGVHDIQLMEKIQSYFNIHPLAMEDIVHTTQRPKAEEYSDQLFIVTRMFIYDEENQDIKNEQVSFILGKNYLLTFLEDPGDVFNPVRERIRKDGTKIRSNGADFLAYALIDAIVDSYFHILEKLGEDIEELEDRLVVQPTREDLQSVHQMRRNMILLRKSVWPLREVISHLQRNEHEIINQSTQIYLRDVYDHIIQIMDTIESYRDMIVGMLDVYLSSTSNKLNEIMKVLTIISTLFIPLTFLAGVYGMNFHYFPELEIKWMYPWGFWIVSLSISFGMIIFFKRKKWF</sequence>
<evidence type="ECO:0000256" key="7">
    <source>
        <dbReference type="ARBA" id="ARBA00023136"/>
    </source>
</evidence>
<feature type="transmembrane region" description="Helical" evidence="8">
    <location>
        <begin position="347"/>
        <end position="368"/>
    </location>
</feature>
<dbReference type="SUPFAM" id="SSF144083">
    <property type="entry name" value="Magnesium transport protein CorA, transmembrane region"/>
    <property type="match status" value="1"/>
</dbReference>
<comment type="subcellular location">
    <subcellularLocation>
        <location evidence="1">Cell membrane</location>
        <topology evidence="1">Multi-pass membrane protein</topology>
    </subcellularLocation>
    <subcellularLocation>
        <location evidence="8">Membrane</location>
        <topology evidence="8">Multi-pass membrane protein</topology>
    </subcellularLocation>
</comment>
<dbReference type="InterPro" id="IPR045863">
    <property type="entry name" value="CorA_TM1_TM2"/>
</dbReference>
<dbReference type="GO" id="GO:0005886">
    <property type="term" value="C:plasma membrane"/>
    <property type="evidence" value="ECO:0007669"/>
    <property type="project" value="UniProtKB-SubCell"/>
</dbReference>
<dbReference type="InterPro" id="IPR002523">
    <property type="entry name" value="MgTranspt_CorA/ZnTranspt_ZntB"/>
</dbReference>
<dbReference type="Gene3D" id="3.30.460.20">
    <property type="entry name" value="CorA soluble domain-like"/>
    <property type="match status" value="1"/>
</dbReference>
<dbReference type="Gene3D" id="1.20.58.340">
    <property type="entry name" value="Magnesium transport protein CorA, transmembrane region"/>
    <property type="match status" value="2"/>
</dbReference>
<evidence type="ECO:0000256" key="6">
    <source>
        <dbReference type="ARBA" id="ARBA00022989"/>
    </source>
</evidence>
<evidence type="ECO:0000256" key="8">
    <source>
        <dbReference type="RuleBase" id="RU362010"/>
    </source>
</evidence>
<evidence type="ECO:0000256" key="5">
    <source>
        <dbReference type="ARBA" id="ARBA00022692"/>
    </source>
</evidence>
<dbReference type="PANTHER" id="PTHR46494">
    <property type="entry name" value="CORA FAMILY METAL ION TRANSPORTER (EUROFUNG)"/>
    <property type="match status" value="1"/>
</dbReference>
<evidence type="ECO:0000313" key="9">
    <source>
        <dbReference type="EMBL" id="HFI89912.1"/>
    </source>
</evidence>
<dbReference type="InterPro" id="IPR045861">
    <property type="entry name" value="CorA_cytoplasmic_dom"/>
</dbReference>
<keyword evidence="8" id="KW-0460">Magnesium</keyword>
<dbReference type="GO" id="GO:0015087">
    <property type="term" value="F:cobalt ion transmembrane transporter activity"/>
    <property type="evidence" value="ECO:0007669"/>
    <property type="project" value="UniProtKB-UniRule"/>
</dbReference>
<keyword evidence="6 8" id="KW-1133">Transmembrane helix</keyword>
<evidence type="ECO:0000256" key="3">
    <source>
        <dbReference type="ARBA" id="ARBA00022448"/>
    </source>
</evidence>
<comment type="caution">
    <text evidence="9">The sequence shown here is derived from an EMBL/GenBank/DDBJ whole genome shotgun (WGS) entry which is preliminary data.</text>
</comment>
<accession>A0A7V3E643</accession>
<keyword evidence="7 8" id="KW-0472">Membrane</keyword>
<dbReference type="FunFam" id="1.20.58.340:FF:000012">
    <property type="entry name" value="Magnesium transport protein CorA"/>
    <property type="match status" value="1"/>
</dbReference>
<keyword evidence="3 8" id="KW-0813">Transport</keyword>
<dbReference type="CDD" id="cd12828">
    <property type="entry name" value="TmCorA-like_1"/>
    <property type="match status" value="1"/>
</dbReference>
<organism evidence="9">
    <name type="scientific">Ignavibacterium album</name>
    <dbReference type="NCBI Taxonomy" id="591197"/>
    <lineage>
        <taxon>Bacteria</taxon>
        <taxon>Pseudomonadati</taxon>
        <taxon>Ignavibacteriota</taxon>
        <taxon>Ignavibacteria</taxon>
        <taxon>Ignavibacteriales</taxon>
        <taxon>Ignavibacteriaceae</taxon>
        <taxon>Ignavibacterium</taxon>
    </lineage>
</organism>
<evidence type="ECO:0000256" key="4">
    <source>
        <dbReference type="ARBA" id="ARBA00022475"/>
    </source>
</evidence>
<dbReference type="AlphaFoldDB" id="A0A7V3E643"/>